<evidence type="ECO:0000313" key="1">
    <source>
        <dbReference type="EMBL" id="GBL94655.1"/>
    </source>
</evidence>
<organism evidence="1 2">
    <name type="scientific">Araneus ventricosus</name>
    <name type="common">Orbweaver spider</name>
    <name type="synonym">Epeira ventricosa</name>
    <dbReference type="NCBI Taxonomy" id="182803"/>
    <lineage>
        <taxon>Eukaryota</taxon>
        <taxon>Metazoa</taxon>
        <taxon>Ecdysozoa</taxon>
        <taxon>Arthropoda</taxon>
        <taxon>Chelicerata</taxon>
        <taxon>Arachnida</taxon>
        <taxon>Araneae</taxon>
        <taxon>Araneomorphae</taxon>
        <taxon>Entelegynae</taxon>
        <taxon>Araneoidea</taxon>
        <taxon>Araneidae</taxon>
        <taxon>Araneus</taxon>
    </lineage>
</organism>
<evidence type="ECO:0000313" key="2">
    <source>
        <dbReference type="Proteomes" id="UP000499080"/>
    </source>
</evidence>
<dbReference type="AlphaFoldDB" id="A0A4Y2BT87"/>
<protein>
    <submittedName>
        <fullName evidence="1">Uncharacterized protein</fullName>
    </submittedName>
</protein>
<reference evidence="1 2" key="1">
    <citation type="journal article" date="2019" name="Sci. Rep.">
        <title>Orb-weaving spider Araneus ventricosus genome elucidates the spidroin gene catalogue.</title>
        <authorList>
            <person name="Kono N."/>
            <person name="Nakamura H."/>
            <person name="Ohtoshi R."/>
            <person name="Moran D.A.P."/>
            <person name="Shinohara A."/>
            <person name="Yoshida Y."/>
            <person name="Fujiwara M."/>
            <person name="Mori M."/>
            <person name="Tomita M."/>
            <person name="Arakawa K."/>
        </authorList>
    </citation>
    <scope>NUCLEOTIDE SEQUENCE [LARGE SCALE GENOMIC DNA]</scope>
</reference>
<name>A0A4Y2BT87_ARAVE</name>
<keyword evidence="2" id="KW-1185">Reference proteome</keyword>
<dbReference type="EMBL" id="BGPR01000104">
    <property type="protein sequence ID" value="GBL94655.1"/>
    <property type="molecule type" value="Genomic_DNA"/>
</dbReference>
<dbReference type="Proteomes" id="UP000499080">
    <property type="component" value="Unassembled WGS sequence"/>
</dbReference>
<proteinExistence type="predicted"/>
<sequence length="162" mass="17871">MNRILPDRLLQQYVFHMTTTTENNTLQASQIPATTECRRQWSLIPGSSKTTSPTNLYPSHSAFMFSCCRCELGAQVLTQIAILVCSRLALQISKLSANLSQVCKCETSLQQVNASLEVTIGRTCSKLALQTIAKTEYEHNPGQNSRPSAREAGALTIRPVKL</sequence>
<comment type="caution">
    <text evidence="1">The sequence shown here is derived from an EMBL/GenBank/DDBJ whole genome shotgun (WGS) entry which is preliminary data.</text>
</comment>
<gene>
    <name evidence="1" type="ORF">AVEN_83972_1</name>
</gene>
<accession>A0A4Y2BT87</accession>